<evidence type="ECO:0007829" key="15">
    <source>
        <dbReference type="PDB" id="8GZU"/>
    </source>
</evidence>
<feature type="binding site" evidence="11">
    <location>
        <position position="197"/>
    </location>
    <ligand>
        <name>[2Fe-2S] cluster</name>
        <dbReference type="ChEBI" id="CHEBI:190135"/>
        <label>1</label>
    </ligand>
</feature>
<evidence type="ECO:0000256" key="6">
    <source>
        <dbReference type="ARBA" id="ARBA00023157"/>
    </source>
</evidence>
<feature type="binding site" evidence="11">
    <location>
        <position position="216"/>
    </location>
    <ligand>
        <name>[2Fe-2S] cluster</name>
        <dbReference type="ChEBI" id="CHEBI:190135"/>
        <label>1</label>
    </ligand>
</feature>
<dbReference type="EMDB" id="EMD-16184"/>
<reference evidence="10" key="1">
    <citation type="journal article" date="2006" name="PLoS Biol.">
        <title>Macronuclear genome sequence of the ciliate Tetrahymena thermophila, a model eukaryote.</title>
        <authorList>
            <person name="Eisen J.A."/>
            <person name="Coyne R.S."/>
            <person name="Wu M."/>
            <person name="Wu D."/>
            <person name="Thiagarajan M."/>
            <person name="Wortman J.R."/>
            <person name="Badger J.H."/>
            <person name="Ren Q."/>
            <person name="Amedeo P."/>
            <person name="Jones K.M."/>
            <person name="Tallon L.J."/>
            <person name="Delcher A.L."/>
            <person name="Salzberg S.L."/>
            <person name="Silva J.C."/>
            <person name="Haas B.J."/>
            <person name="Majoros W.H."/>
            <person name="Farzad M."/>
            <person name="Carlton J.M."/>
            <person name="Smith R.K. Jr."/>
            <person name="Garg J."/>
            <person name="Pearlman R.E."/>
            <person name="Karrer K.M."/>
            <person name="Sun L."/>
            <person name="Manning G."/>
            <person name="Elde N.C."/>
            <person name="Turkewitz A.P."/>
            <person name="Asai D.J."/>
            <person name="Wilkes D.E."/>
            <person name="Wang Y."/>
            <person name="Cai H."/>
            <person name="Collins K."/>
            <person name="Stewart B.A."/>
            <person name="Lee S.R."/>
            <person name="Wilamowska K."/>
            <person name="Weinberg Z."/>
            <person name="Ruzzo W.L."/>
            <person name="Wloga D."/>
            <person name="Gaertig J."/>
            <person name="Frankel J."/>
            <person name="Tsao C.-C."/>
            <person name="Gorovsky M.A."/>
            <person name="Keeling P.J."/>
            <person name="Waller R.F."/>
            <person name="Patron N.J."/>
            <person name="Cherry J.M."/>
            <person name="Stover N.A."/>
            <person name="Krieger C.J."/>
            <person name="del Toro C."/>
            <person name="Ryder H.F."/>
            <person name="Williamson S.C."/>
            <person name="Barbeau R.A."/>
            <person name="Hamilton E.P."/>
            <person name="Orias E."/>
        </authorList>
    </citation>
    <scope>NUCLEOTIDE SEQUENCE [LARGE SCALE GENOMIC DNA]</scope>
    <source>
        <strain evidence="10">SB210</strain>
    </source>
</reference>
<dbReference type="InterPro" id="IPR017941">
    <property type="entry name" value="Rieske_2Fe-2S"/>
</dbReference>
<evidence type="ECO:0000256" key="1">
    <source>
        <dbReference type="ARBA" id="ARBA00010651"/>
    </source>
</evidence>
<comment type="cofactor">
    <cofactor evidence="7">
        <name>[2Fe-2S] cluster</name>
        <dbReference type="ChEBI" id="CHEBI:190135"/>
    </cofactor>
</comment>
<reference evidence="14 15" key="3">
    <citation type="journal article" date="2023" name="Nat. Commun.">
        <title>Structures of Tetrahymena thermophila respiratory megacomplexes on the tubular mitochondrial cristae.</title>
        <authorList>
            <person name="Han F."/>
            <person name="Hu Y."/>
            <person name="Wu M."/>
            <person name="He Z."/>
            <person name="Tian H."/>
            <person name="Zhou L."/>
        </authorList>
    </citation>
    <scope>STRUCTURE BY ELECTRON MICROSCOPY (2.96 ANGSTROMS)</scope>
</reference>
<feature type="binding site" evidence="12 13">
    <location>
        <position position="216"/>
    </location>
    <ligand>
        <name>[2Fe-2S] cluster</name>
        <dbReference type="ChEBI" id="CHEBI:190135"/>
        <label>2</label>
    </ligand>
</feature>
<dbReference type="PANTHER" id="PTHR10134">
    <property type="entry name" value="CYTOCHROME B-C1 COMPLEX SUBUNIT RIESKE, MITOCHONDRIAL"/>
    <property type="match status" value="1"/>
</dbReference>
<dbReference type="Pfam" id="PF00355">
    <property type="entry name" value="Rieske"/>
    <property type="match status" value="1"/>
</dbReference>
<keyword evidence="4 11" id="KW-0408">Iron</keyword>
<dbReference type="SUPFAM" id="SSF50022">
    <property type="entry name" value="ISP domain"/>
    <property type="match status" value="1"/>
</dbReference>
<feature type="domain" description="Rieske" evidence="8">
    <location>
        <begin position="160"/>
        <end position="252"/>
    </location>
</feature>
<dbReference type="KEGG" id="tet:TTHERM_00295080"/>
<sequence>MFSKTLAHVTRSCNKLNQVQAYNFGVLSEYNQRLSKKLHKGHLVEDKPTFFVTSSRPGNFGDHIDFKVNIDNWFDENRVHNEHETDIRRTQIYTLNAIYYGGLLSFARLYAMGVIGRLNGWKRYERDTYSEVDIGALPPGEVMQMVWNGTPIFIRRLTSNEVKEENELPSNTLLDKDKEVILSDAGNTKVIVVSAVCTHLGCIPIPYLGAYKGYVCICHGSVYDKFARVRQGPALLNLPAINNSIHDEGTLVCMEQLKFPHEPSQRFWA</sequence>
<dbReference type="PDB" id="8B6J">
    <property type="method" value="EM"/>
    <property type="resolution" value="2.80 A"/>
    <property type="chains" value="E/e=1-269"/>
</dbReference>
<name>I7MIC7_TETTS</name>
<keyword evidence="6" id="KW-1015">Disulfide bond</keyword>
<evidence type="ECO:0007829" key="13">
    <source>
        <dbReference type="PDB" id="8BQS"/>
    </source>
</evidence>
<dbReference type="PDB" id="8BQS">
    <property type="method" value="EM"/>
    <property type="resolution" value="2.90 A"/>
    <property type="chains" value="E/e=1-269"/>
</dbReference>
<feature type="binding site" evidence="12">
    <location>
        <position position="221"/>
    </location>
    <ligand>
        <name>[2Fe-2S] cluster</name>
        <dbReference type="ChEBI" id="CHEBI:190135"/>
        <label>2</label>
    </ligand>
</feature>
<evidence type="ECO:0000313" key="10">
    <source>
        <dbReference type="Proteomes" id="UP000009168"/>
    </source>
</evidence>
<dbReference type="InterPro" id="IPR005805">
    <property type="entry name" value="Rieske_Fe-S_prot_C"/>
</dbReference>
<organism evidence="9 10">
    <name type="scientific">Tetrahymena thermophila (strain SB210)</name>
    <dbReference type="NCBI Taxonomy" id="312017"/>
    <lineage>
        <taxon>Eukaryota</taxon>
        <taxon>Sar</taxon>
        <taxon>Alveolata</taxon>
        <taxon>Ciliophora</taxon>
        <taxon>Intramacronucleata</taxon>
        <taxon>Oligohymenophorea</taxon>
        <taxon>Hymenostomatida</taxon>
        <taxon>Tetrahymenina</taxon>
        <taxon>Tetrahymenidae</taxon>
        <taxon>Tetrahymena</taxon>
    </lineage>
</organism>
<dbReference type="Proteomes" id="UP000009168">
    <property type="component" value="Unassembled WGS sequence"/>
</dbReference>
<dbReference type="EMDB" id="EMD-15868"/>
<keyword evidence="2 11" id="KW-0001">2Fe-2S</keyword>
<keyword evidence="5 11" id="KW-0411">Iron-sulfur</keyword>
<dbReference type="PDB" id="8GYM">
    <property type="method" value="EM"/>
    <property type="resolution" value="2.96 A"/>
    <property type="chains" value="QE/Qe/qE/qe=1-269"/>
</dbReference>
<evidence type="ECO:0007829" key="12">
    <source>
        <dbReference type="PDB" id="8B6J"/>
    </source>
</evidence>
<keyword evidence="10" id="KW-1185">Reference proteome</keyword>
<dbReference type="EMDB" id="EMD-34403"/>
<dbReference type="InParanoid" id="I7MIC7"/>
<dbReference type="PDB" id="8GZU">
    <property type="method" value="EM"/>
    <property type="resolution" value="4.18 A"/>
    <property type="chains" value="QE/Qe/qE/qe=1-269"/>
</dbReference>
<dbReference type="eggNOG" id="KOG1671">
    <property type="taxonomic scope" value="Eukaryota"/>
</dbReference>
<feature type="disulfide bond" evidence="11">
    <location>
        <begin position="202"/>
        <end position="216"/>
    </location>
</feature>
<comment type="similarity">
    <text evidence="1">Belongs to the Rieske iron-sulfur protein family.</text>
</comment>
<evidence type="ECO:0007829" key="14">
    <source>
        <dbReference type="PDB" id="8GYM"/>
    </source>
</evidence>
<keyword evidence="11 12" id="KW-0002">3D-structure</keyword>
<dbReference type="CDD" id="cd03470">
    <property type="entry name" value="Rieske_cytochrome_bc1"/>
    <property type="match status" value="1"/>
</dbReference>
<dbReference type="GO" id="GO:0051537">
    <property type="term" value="F:2 iron, 2 sulfur cluster binding"/>
    <property type="evidence" value="ECO:0007669"/>
    <property type="project" value="UniProtKB-KW"/>
</dbReference>
<feature type="binding site" evidence="12 13">
    <location>
        <position position="199"/>
    </location>
    <ligand>
        <name>[2Fe-2S] cluster</name>
        <dbReference type="ChEBI" id="CHEBI:190135"/>
        <label>2</label>
    </ligand>
</feature>
<dbReference type="EMDB" id="EMD-34373"/>
<evidence type="ECO:0000313" key="9">
    <source>
        <dbReference type="EMBL" id="EAR92895.2"/>
    </source>
</evidence>
<dbReference type="GO" id="GO:0016020">
    <property type="term" value="C:membrane"/>
    <property type="evidence" value="ECO:0007669"/>
    <property type="project" value="InterPro"/>
</dbReference>
<feature type="binding site" evidence="11">
    <location>
        <position position="202"/>
    </location>
    <ligand>
        <name>[2Fe-2S] cluster</name>
        <dbReference type="ChEBI" id="CHEBI:190135"/>
        <label>1</label>
    </ligand>
</feature>
<feature type="binding site" evidence="11">
    <location>
        <position position="199"/>
    </location>
    <ligand>
        <name>[2Fe-2S] cluster</name>
        <dbReference type="ChEBI" id="CHEBI:190135"/>
        <label>1</label>
    </ligand>
</feature>
<dbReference type="OMA" id="MISGAFR"/>
<dbReference type="InterPro" id="IPR036922">
    <property type="entry name" value="Rieske_2Fe-2S_sf"/>
</dbReference>
<proteinExistence type="evidence at protein level"/>
<evidence type="ECO:0000256" key="2">
    <source>
        <dbReference type="ARBA" id="ARBA00022714"/>
    </source>
</evidence>
<evidence type="ECO:0007829" key="11">
    <source>
        <dbReference type="PDB" id="7TGH"/>
    </source>
</evidence>
<protein>
    <submittedName>
        <fullName evidence="9">Rieske iron-sulfur protein, ubiquinol-cytochrome C reductase iron-sulfur subunit</fullName>
    </submittedName>
</protein>
<dbReference type="STRING" id="312017.I7MIC7"/>
<reference evidence="11" key="2">
    <citation type="journal article" date="2022" name="Science">
        <title>Structures of &lt;i&gt;Tetrahymena&lt;/i&gt;'s respiratory chain reveal the diversity of eukaryotic core metabolism.</title>
        <authorList>
            <person name="Zhou L."/>
            <person name="Maldonado M."/>
            <person name="Padavannil A."/>
            <person name="Guo F."/>
            <person name="Letts J.A."/>
        </authorList>
    </citation>
    <scope>STRUCTURE BY ELECTRON MICROSCOPY (2.60 ANGSTROMS)</scope>
    <scope>DISULFIDE BONDS</scope>
</reference>
<feature type="binding site" evidence="12 13">
    <location>
        <position position="218"/>
    </location>
    <ligand>
        <name>[2Fe-2S] cluster</name>
        <dbReference type="ChEBI" id="CHEBI:190135"/>
        <label>2</label>
    </ligand>
</feature>
<dbReference type="RefSeq" id="XP_001013140.2">
    <property type="nucleotide sequence ID" value="XM_001013140.3"/>
</dbReference>
<dbReference type="PDB" id="7TGH">
    <property type="method" value="EM"/>
    <property type="resolution" value="2.60 A"/>
    <property type="chains" value="3E/3e=1-269"/>
</dbReference>
<dbReference type="OrthoDB" id="297702at2759"/>
<dbReference type="GO" id="GO:0046872">
    <property type="term" value="F:metal ion binding"/>
    <property type="evidence" value="ECO:0007669"/>
    <property type="project" value="UniProtKB-KW"/>
</dbReference>
<evidence type="ECO:0000259" key="8">
    <source>
        <dbReference type="PROSITE" id="PS51296"/>
    </source>
</evidence>
<evidence type="ECO:0000256" key="7">
    <source>
        <dbReference type="ARBA" id="ARBA00034078"/>
    </source>
</evidence>
<dbReference type="GeneID" id="7829478"/>
<accession>I7MIC7</accession>
<keyword evidence="3 11" id="KW-0479">Metal-binding</keyword>
<dbReference type="Gene3D" id="2.102.10.10">
    <property type="entry name" value="Rieske [2Fe-2S] iron-sulphur domain"/>
    <property type="match status" value="1"/>
</dbReference>
<dbReference type="PRINTS" id="PR00162">
    <property type="entry name" value="RIESKE"/>
</dbReference>
<dbReference type="HOGENOM" id="CLU_1071394_0_0_1"/>
<dbReference type="EMBL" id="GG662740">
    <property type="protein sequence ID" value="EAR92895.2"/>
    <property type="molecule type" value="Genomic_DNA"/>
</dbReference>
<dbReference type="SMR" id="I7MIC7"/>
<feature type="binding site" evidence="13">
    <location>
        <position position="197"/>
    </location>
    <ligand>
        <name>[2Fe-2S] cluster</name>
        <dbReference type="ChEBI" id="CHEBI:190135"/>
        <label>2</label>
    </ligand>
</feature>
<reference evidence="12 13" key="4">
    <citation type="journal article" date="2023" name="Nature">
        <title>Structural basis of mitochondrial membrane bending by the I-II-III&lt;sub&gt;2&lt;/sub&gt;-IV&lt;sub&gt;2&lt;/sub&gt; supercomplex.</title>
        <authorList>
            <person name="Muhleip A."/>
            <person name="Flygaard R.K."/>
            <person name="Baradaran R."/>
            <person name="Haapanen O."/>
            <person name="Gruhl T."/>
            <person name="Tobiasson V."/>
            <person name="Marechal A."/>
            <person name="Sharma V."/>
            <person name="Amunts A."/>
        </authorList>
    </citation>
    <scope>STRUCTURE BY ELECTRON MICROSCOPY (2.80 ANGSTROMS) IN COMPLEX WITH [2FE-2S] CLUSTER</scope>
</reference>
<gene>
    <name evidence="9" type="ORF">TTHERM_00295080</name>
</gene>
<dbReference type="EMDB" id="EMD-25882"/>
<dbReference type="PROSITE" id="PS51296">
    <property type="entry name" value="RIESKE"/>
    <property type="match status" value="1"/>
</dbReference>
<evidence type="ECO:0000256" key="3">
    <source>
        <dbReference type="ARBA" id="ARBA00022723"/>
    </source>
</evidence>
<dbReference type="InterPro" id="IPR014349">
    <property type="entry name" value="Rieske_Fe-S_prot"/>
</dbReference>
<evidence type="ECO:0000256" key="5">
    <source>
        <dbReference type="ARBA" id="ARBA00023014"/>
    </source>
</evidence>
<feature type="binding site" evidence="12 13">
    <location>
        <position position="202"/>
    </location>
    <ligand>
        <name>[2Fe-2S] cluster</name>
        <dbReference type="ChEBI" id="CHEBI:190135"/>
        <label>2</label>
    </ligand>
</feature>
<evidence type="ECO:0000256" key="4">
    <source>
        <dbReference type="ARBA" id="ARBA00023004"/>
    </source>
</evidence>
<feature type="binding site" evidence="12 13">
    <location>
        <position position="219"/>
    </location>
    <ligand>
        <name>[2Fe-2S] cluster</name>
        <dbReference type="ChEBI" id="CHEBI:190135"/>
        <label>2</label>
    </ligand>
</feature>
<dbReference type="AlphaFoldDB" id="I7MIC7"/>